<evidence type="ECO:0008006" key="4">
    <source>
        <dbReference type="Google" id="ProtNLM"/>
    </source>
</evidence>
<dbReference type="EMBL" id="MGAL01000046">
    <property type="protein sequence ID" value="OGK45861.1"/>
    <property type="molecule type" value="Genomic_DNA"/>
</dbReference>
<proteinExistence type="predicted"/>
<accession>A0A1F7IR81</accession>
<protein>
    <recommendedName>
        <fullName evidence="4">General secretion pathway GspH domain-containing protein</fullName>
    </recommendedName>
</protein>
<dbReference type="AlphaFoldDB" id="A0A1F7IR81"/>
<dbReference type="STRING" id="1802061.A3A93_00950"/>
<comment type="caution">
    <text evidence="2">The sequence shown here is derived from an EMBL/GenBank/DDBJ whole genome shotgun (WGS) entry which is preliminary data.</text>
</comment>
<keyword evidence="1" id="KW-1133">Transmembrane helix</keyword>
<reference evidence="2 3" key="1">
    <citation type="journal article" date="2016" name="Nat. Commun.">
        <title>Thousands of microbial genomes shed light on interconnected biogeochemical processes in an aquifer system.</title>
        <authorList>
            <person name="Anantharaman K."/>
            <person name="Brown C.T."/>
            <person name="Hug L.A."/>
            <person name="Sharon I."/>
            <person name="Castelle C.J."/>
            <person name="Probst A.J."/>
            <person name="Thomas B.C."/>
            <person name="Singh A."/>
            <person name="Wilkins M.J."/>
            <person name="Karaoz U."/>
            <person name="Brodie E.L."/>
            <person name="Williams K.H."/>
            <person name="Hubbard S.S."/>
            <person name="Banfield J.F."/>
        </authorList>
    </citation>
    <scope>NUCLEOTIDE SEQUENCE [LARGE SCALE GENOMIC DNA]</scope>
</reference>
<dbReference type="Proteomes" id="UP000177141">
    <property type="component" value="Unassembled WGS sequence"/>
</dbReference>
<keyword evidence="1" id="KW-0812">Transmembrane</keyword>
<gene>
    <name evidence="2" type="ORF">A3A93_00950</name>
</gene>
<evidence type="ECO:0000256" key="1">
    <source>
        <dbReference type="SAM" id="Phobius"/>
    </source>
</evidence>
<evidence type="ECO:0000313" key="3">
    <source>
        <dbReference type="Proteomes" id="UP000177141"/>
    </source>
</evidence>
<feature type="transmembrane region" description="Helical" evidence="1">
    <location>
        <begin position="6"/>
        <end position="28"/>
    </location>
</feature>
<sequence length="164" mass="18037">MTLIELILYVALISIFISGMVVFAWDFIYSAAKTKVHREVNQNLRLASKRIIYEIRNASQVQSISSSDICLGSATSERNPTRIYSSNGNLHIAWGGGSINCTGMTNDEVLTSNKITVPSLTFSDHSSGSNSSNIQFSLTVTSFGARKEWQKSQTYTGTAEVRTK</sequence>
<keyword evidence="1" id="KW-0472">Membrane</keyword>
<evidence type="ECO:0000313" key="2">
    <source>
        <dbReference type="EMBL" id="OGK45861.1"/>
    </source>
</evidence>
<name>A0A1F7IR81_9BACT</name>
<organism evidence="2 3">
    <name type="scientific">Candidatus Roizmanbacteria bacterium RIFCSPLOWO2_01_FULL_38_12</name>
    <dbReference type="NCBI Taxonomy" id="1802061"/>
    <lineage>
        <taxon>Bacteria</taxon>
        <taxon>Candidatus Roizmaniibacteriota</taxon>
    </lineage>
</organism>